<organism evidence="1 2">
    <name type="scientific">Apatococcus lobatus</name>
    <dbReference type="NCBI Taxonomy" id="904363"/>
    <lineage>
        <taxon>Eukaryota</taxon>
        <taxon>Viridiplantae</taxon>
        <taxon>Chlorophyta</taxon>
        <taxon>core chlorophytes</taxon>
        <taxon>Trebouxiophyceae</taxon>
        <taxon>Chlorellales</taxon>
        <taxon>Chlorellaceae</taxon>
        <taxon>Apatococcus</taxon>
    </lineage>
</organism>
<proteinExistence type="predicted"/>
<sequence length="135" mass="14035">MKGSSRTIINVSSTGGCLTGHAQTASPAGPAGKNMVLVNSAGLGYCVTKAGLNMETLVLANQLKPEGFTVVSLTPGFVNTEMGKESERLLRLSAVMKKGPITPAESVTKQLQIIKGLTPADNGKYISVDGNQLPY</sequence>
<dbReference type="EMBL" id="JALJOS010000038">
    <property type="protein sequence ID" value="KAK9821365.1"/>
    <property type="molecule type" value="Genomic_DNA"/>
</dbReference>
<dbReference type="GO" id="GO:0016616">
    <property type="term" value="F:oxidoreductase activity, acting on the CH-OH group of donors, NAD or NADP as acceptor"/>
    <property type="evidence" value="ECO:0007669"/>
    <property type="project" value="TreeGrafter"/>
</dbReference>
<dbReference type="PANTHER" id="PTHR45458:SF1">
    <property type="entry name" value="SHORT CHAIN DEHYDROGENASE"/>
    <property type="match status" value="1"/>
</dbReference>
<dbReference type="PANTHER" id="PTHR45458">
    <property type="entry name" value="SHORT-CHAIN DEHYDROGENASE/REDUCTASE SDR"/>
    <property type="match status" value="1"/>
</dbReference>
<keyword evidence="2" id="KW-1185">Reference proteome</keyword>
<dbReference type="PROSITE" id="PS51257">
    <property type="entry name" value="PROKAR_LIPOPROTEIN"/>
    <property type="match status" value="1"/>
</dbReference>
<evidence type="ECO:0000313" key="2">
    <source>
        <dbReference type="Proteomes" id="UP001438707"/>
    </source>
</evidence>
<gene>
    <name evidence="1" type="ORF">WJX74_003928</name>
</gene>
<dbReference type="Gene3D" id="3.40.50.720">
    <property type="entry name" value="NAD(P)-binding Rossmann-like Domain"/>
    <property type="match status" value="1"/>
</dbReference>
<dbReference type="Proteomes" id="UP001438707">
    <property type="component" value="Unassembled WGS sequence"/>
</dbReference>
<protein>
    <submittedName>
        <fullName evidence="1">Uncharacterized protein</fullName>
    </submittedName>
</protein>
<dbReference type="SUPFAM" id="SSF51735">
    <property type="entry name" value="NAD(P)-binding Rossmann-fold domains"/>
    <property type="match status" value="1"/>
</dbReference>
<dbReference type="InterPro" id="IPR002347">
    <property type="entry name" value="SDR_fam"/>
</dbReference>
<dbReference type="InterPro" id="IPR052184">
    <property type="entry name" value="SDR_enzymes"/>
</dbReference>
<accession>A0AAW1QIS0</accession>
<name>A0AAW1QIS0_9CHLO</name>
<reference evidence="1 2" key="1">
    <citation type="journal article" date="2024" name="Nat. Commun.">
        <title>Phylogenomics reveals the evolutionary origins of lichenization in chlorophyte algae.</title>
        <authorList>
            <person name="Puginier C."/>
            <person name="Libourel C."/>
            <person name="Otte J."/>
            <person name="Skaloud P."/>
            <person name="Haon M."/>
            <person name="Grisel S."/>
            <person name="Petersen M."/>
            <person name="Berrin J.G."/>
            <person name="Delaux P.M."/>
            <person name="Dal Grande F."/>
            <person name="Keller J."/>
        </authorList>
    </citation>
    <scope>NUCLEOTIDE SEQUENCE [LARGE SCALE GENOMIC DNA]</scope>
    <source>
        <strain evidence="1 2">SAG 2145</strain>
    </source>
</reference>
<dbReference type="InterPro" id="IPR036291">
    <property type="entry name" value="NAD(P)-bd_dom_sf"/>
</dbReference>
<comment type="caution">
    <text evidence="1">The sequence shown here is derived from an EMBL/GenBank/DDBJ whole genome shotgun (WGS) entry which is preliminary data.</text>
</comment>
<dbReference type="Pfam" id="PF00106">
    <property type="entry name" value="adh_short"/>
    <property type="match status" value="1"/>
</dbReference>
<evidence type="ECO:0000313" key="1">
    <source>
        <dbReference type="EMBL" id="KAK9821365.1"/>
    </source>
</evidence>
<dbReference type="AlphaFoldDB" id="A0AAW1QIS0"/>